<dbReference type="EMBL" id="NDXW01000001">
    <property type="protein sequence ID" value="RDH42347.1"/>
    <property type="molecule type" value="Genomic_DNA"/>
</dbReference>
<accession>A0A4P9VJE0</accession>
<reference evidence="1 2" key="1">
    <citation type="submission" date="2017-04" db="EMBL/GenBank/DDBJ databases">
        <title>Draft genome sequence of Zooshikella ganghwensis VG4 isolated from Red Sea sediments.</title>
        <authorList>
            <person name="Rehman Z."/>
            <person name="Alam I."/>
            <person name="Kamau A."/>
            <person name="Bajic V."/>
            <person name="Leiknes T."/>
        </authorList>
    </citation>
    <scope>NUCLEOTIDE SEQUENCE [LARGE SCALE GENOMIC DNA]</scope>
    <source>
        <strain evidence="1 2">VG4</strain>
    </source>
</reference>
<evidence type="ECO:0000313" key="1">
    <source>
        <dbReference type="EMBL" id="RDH42347.1"/>
    </source>
</evidence>
<dbReference type="RefSeq" id="WP_094785868.1">
    <property type="nucleotide sequence ID" value="NZ_NDXW01000001.1"/>
</dbReference>
<dbReference type="Proteomes" id="UP000257039">
    <property type="component" value="Unassembled WGS sequence"/>
</dbReference>
<keyword evidence="2" id="KW-1185">Reference proteome</keyword>
<dbReference type="InterPro" id="IPR009776">
    <property type="entry name" value="Spore_0_M"/>
</dbReference>
<organism evidence="1 2">
    <name type="scientific">Zooshikella ganghwensis</name>
    <dbReference type="NCBI Taxonomy" id="202772"/>
    <lineage>
        <taxon>Bacteria</taxon>
        <taxon>Pseudomonadati</taxon>
        <taxon>Pseudomonadota</taxon>
        <taxon>Gammaproteobacteria</taxon>
        <taxon>Oceanospirillales</taxon>
        <taxon>Zooshikellaceae</taxon>
        <taxon>Zooshikella</taxon>
    </lineage>
</organism>
<dbReference type="AlphaFoldDB" id="A0A4P9VJE0"/>
<comment type="caution">
    <text evidence="1">The sequence shown here is derived from an EMBL/GenBank/DDBJ whole genome shotgun (WGS) entry which is preliminary data.</text>
</comment>
<gene>
    <name evidence="1" type="ORF">B9G39_02195</name>
</gene>
<proteinExistence type="predicted"/>
<evidence type="ECO:0000313" key="2">
    <source>
        <dbReference type="Proteomes" id="UP000257039"/>
    </source>
</evidence>
<protein>
    <recommendedName>
        <fullName evidence="3">Sporulation protein</fullName>
    </recommendedName>
</protein>
<dbReference type="Pfam" id="PF07070">
    <property type="entry name" value="Spo0M"/>
    <property type="match status" value="1"/>
</dbReference>
<dbReference type="InterPro" id="IPR014756">
    <property type="entry name" value="Ig_E-set"/>
</dbReference>
<sequence length="270" mass="30829">MALLLDGQSCSGMIAGVQVLLKTDKQVYCQGETVNGKVMVKGGAHLQKAQQLNLTLQEYWVDIKPENGVFQRRALRKRRDEMTIANHFEIRPHDETAFDFSFRLPENCRLSGQNEGWCLYFQADIPLALDPVMVLHLPVMAVEPINYIIRACEFYLQMELLSSLYIPVNDNNPRGGMQMAYKFRMPTNLSGRLDCIFLLMRQDGCRGVSVIFRKFISDSESCKLFLNDESTDNKTVRYVFTCEELFNSSGMPDLNNIASLVASQIRQNFL</sequence>
<dbReference type="SUPFAM" id="SSF81296">
    <property type="entry name" value="E set domains"/>
    <property type="match status" value="1"/>
</dbReference>
<name>A0A4P9VJE0_9GAMM</name>
<evidence type="ECO:0008006" key="3">
    <source>
        <dbReference type="Google" id="ProtNLM"/>
    </source>
</evidence>